<feature type="transmembrane region" description="Helical" evidence="1">
    <location>
        <begin position="77"/>
        <end position="98"/>
    </location>
</feature>
<protein>
    <submittedName>
        <fullName evidence="2">Uncharacterized protein</fullName>
    </submittedName>
</protein>
<gene>
    <name evidence="2" type="ORF">KO353_03115</name>
</gene>
<sequence length="109" mass="11779">MRYFVGLLCFVGGAWLMWSAHARKRRVLAAGPLSAPALHPSLQILGDAMPPIIVLALIIIGAKIAIAFAITDAATYLSLFDLAGVLFLLAGYGTSVVVRSRYREVPLRR</sequence>
<name>A0A975YKA2_9PROT</name>
<dbReference type="AlphaFoldDB" id="A0A975YKA2"/>
<dbReference type="Proteomes" id="UP000694001">
    <property type="component" value="Chromosome"/>
</dbReference>
<keyword evidence="1" id="KW-0472">Membrane</keyword>
<dbReference type="EMBL" id="CP076448">
    <property type="protein sequence ID" value="QXM25252.1"/>
    <property type="molecule type" value="Genomic_DNA"/>
</dbReference>
<feature type="transmembrane region" description="Helical" evidence="1">
    <location>
        <begin position="48"/>
        <end position="70"/>
    </location>
</feature>
<evidence type="ECO:0000256" key="1">
    <source>
        <dbReference type="SAM" id="Phobius"/>
    </source>
</evidence>
<keyword evidence="1" id="KW-0812">Transmembrane</keyword>
<proteinExistence type="predicted"/>
<organism evidence="2 3">
    <name type="scientific">Elioraea tepida</name>
    <dbReference type="NCBI Taxonomy" id="2843330"/>
    <lineage>
        <taxon>Bacteria</taxon>
        <taxon>Pseudomonadati</taxon>
        <taxon>Pseudomonadota</taxon>
        <taxon>Alphaproteobacteria</taxon>
        <taxon>Acetobacterales</taxon>
        <taxon>Elioraeaceae</taxon>
        <taxon>Elioraea</taxon>
    </lineage>
</organism>
<reference evidence="2" key="1">
    <citation type="submission" date="2021-06" db="EMBL/GenBank/DDBJ databases">
        <title>Elioraea tepida, sp. nov., a moderately thermophilic aerobic anoxygenic phototrophic bacterium isolated from an alkaline siliceous hot spring mat community in Yellowstone National Park, WY, USA.</title>
        <authorList>
            <person name="Saini M.K."/>
            <person name="Yoshida S."/>
            <person name="Sebastian A."/>
            <person name="Hirose S."/>
            <person name="Hara E."/>
            <person name="Tamaki H."/>
            <person name="Soulier N.T."/>
            <person name="Albert I."/>
            <person name="Hanada S."/>
            <person name="Bryant D.A."/>
            <person name="Tank M."/>
        </authorList>
    </citation>
    <scope>NUCLEOTIDE SEQUENCE</scope>
    <source>
        <strain evidence="2">MS-P2</strain>
    </source>
</reference>
<evidence type="ECO:0000313" key="2">
    <source>
        <dbReference type="EMBL" id="QXM25252.1"/>
    </source>
</evidence>
<keyword evidence="1" id="KW-1133">Transmembrane helix</keyword>
<dbReference type="RefSeq" id="WP_218286308.1">
    <property type="nucleotide sequence ID" value="NZ_CP076448.1"/>
</dbReference>
<accession>A0A975YKA2</accession>
<dbReference type="KEGG" id="elio:KO353_03115"/>
<keyword evidence="3" id="KW-1185">Reference proteome</keyword>
<evidence type="ECO:0000313" key="3">
    <source>
        <dbReference type="Proteomes" id="UP000694001"/>
    </source>
</evidence>